<evidence type="ECO:0000313" key="11">
    <source>
        <dbReference type="Proteomes" id="UP000036168"/>
    </source>
</evidence>
<evidence type="ECO:0000313" key="13">
    <source>
        <dbReference type="Proteomes" id="UP001341297"/>
    </source>
</evidence>
<dbReference type="InterPro" id="IPR007140">
    <property type="entry name" value="DUF350"/>
</dbReference>
<dbReference type="PATRIC" id="fig|1664069.3.peg.227"/>
<keyword evidence="6 7" id="KW-0472">Membrane</keyword>
<evidence type="ECO:0000256" key="5">
    <source>
        <dbReference type="ARBA" id="ARBA00022989"/>
    </source>
</evidence>
<dbReference type="STRING" id="1664069.BGLY_3390"/>
<accession>A0A0J6EPG5</accession>
<dbReference type="GeneID" id="82854372"/>
<dbReference type="Proteomes" id="UP000288675">
    <property type="component" value="Chromosome"/>
</dbReference>
<feature type="transmembrane region" description="Helical" evidence="7">
    <location>
        <begin position="12"/>
        <end position="33"/>
    </location>
</feature>
<dbReference type="Proteomes" id="UP000036168">
    <property type="component" value="Unassembled WGS sequence"/>
</dbReference>
<dbReference type="Pfam" id="PF03994">
    <property type="entry name" value="DUF350"/>
    <property type="match status" value="1"/>
</dbReference>
<dbReference type="RefSeq" id="WP_046131931.1">
    <property type="nucleotide sequence ID" value="NZ_CP023481.1"/>
</dbReference>
<evidence type="ECO:0000256" key="4">
    <source>
        <dbReference type="ARBA" id="ARBA00022692"/>
    </source>
</evidence>
<dbReference type="EMBL" id="CP035232">
    <property type="protein sequence ID" value="QAT66429.1"/>
    <property type="molecule type" value="Genomic_DNA"/>
</dbReference>
<comment type="similarity">
    <text evidence="2">Belongs to the UPF0719 family.</text>
</comment>
<accession>A0A0J6F0B4</accession>
<keyword evidence="3" id="KW-1003">Cell membrane</keyword>
<dbReference type="KEGG" id="bgy:BGLY_3390"/>
<evidence type="ECO:0000313" key="8">
    <source>
        <dbReference type="EMBL" id="KRT94790.1"/>
    </source>
</evidence>
<sequence length="134" mass="15103">MKEFWENDLVEIAAYYSVSVLCLVIFLTVFELVTTYKNWEEIQKGNMAVAMATGGKILGIANVLQKSISQHNSLLQMMGWGLFGFMLLLIGYFIFEFLTPRFRIDKEIENDNRAVGFISFVISVGLSFVVAAGI</sequence>
<name>A0A0J6F0B4_9BACI</name>
<dbReference type="PANTHER" id="PTHR40043:SF1">
    <property type="entry name" value="UPF0719 INNER MEMBRANE PROTEIN YJFL"/>
    <property type="match status" value="1"/>
</dbReference>
<evidence type="ECO:0000256" key="3">
    <source>
        <dbReference type="ARBA" id="ARBA00022475"/>
    </source>
</evidence>
<feature type="transmembrane region" description="Helical" evidence="7">
    <location>
        <begin position="45"/>
        <end position="65"/>
    </location>
</feature>
<dbReference type="GO" id="GO:0005886">
    <property type="term" value="C:plasma membrane"/>
    <property type="evidence" value="ECO:0007669"/>
    <property type="project" value="UniProtKB-SubCell"/>
</dbReference>
<evidence type="ECO:0000256" key="6">
    <source>
        <dbReference type="ARBA" id="ARBA00023136"/>
    </source>
</evidence>
<proteinExistence type="inferred from homology"/>
<protein>
    <submittedName>
        <fullName evidence="9">DUF350 domain-containing protein</fullName>
    </submittedName>
</protein>
<evidence type="ECO:0000256" key="2">
    <source>
        <dbReference type="ARBA" id="ARBA00005779"/>
    </source>
</evidence>
<reference evidence="8 11" key="1">
    <citation type="journal article" date="2015" name="Int. J. Syst. Evol. Microbiol.">
        <title>Bacillus glycinifermentans sp. nov., isolated from fermented soybean paste.</title>
        <authorList>
            <person name="Kim S.J."/>
            <person name="Dunlap C.A."/>
            <person name="Kwon S.W."/>
            <person name="Rooney A.P."/>
        </authorList>
    </citation>
    <scope>NUCLEOTIDE SEQUENCE [LARGE SCALE GENOMIC DNA]</scope>
    <source>
        <strain evidence="8 11">GO-13</strain>
    </source>
</reference>
<dbReference type="PANTHER" id="PTHR40043">
    <property type="entry name" value="UPF0719 INNER MEMBRANE PROTEIN YJFL"/>
    <property type="match status" value="1"/>
</dbReference>
<dbReference type="Proteomes" id="UP001341297">
    <property type="component" value="Unassembled WGS sequence"/>
</dbReference>
<evidence type="ECO:0000313" key="9">
    <source>
        <dbReference type="EMBL" id="MEC0485526.1"/>
    </source>
</evidence>
<keyword evidence="5 7" id="KW-1133">Transmembrane helix</keyword>
<dbReference type="AlphaFoldDB" id="A0A0J6F0B4"/>
<reference evidence="9 13" key="4">
    <citation type="submission" date="2023-03" db="EMBL/GenBank/DDBJ databases">
        <title>Agriculturally important microbes genome sequencing.</title>
        <authorList>
            <person name="Dunlap C."/>
        </authorList>
    </citation>
    <scope>NUCLEOTIDE SEQUENCE [LARGE SCALE GENOMIC DNA]</scope>
    <source>
        <strain evidence="9 13">CBP-3203</strain>
    </source>
</reference>
<dbReference type="OrthoDB" id="2352756at2"/>
<evidence type="ECO:0000256" key="7">
    <source>
        <dbReference type="SAM" id="Phobius"/>
    </source>
</evidence>
<dbReference type="EMBL" id="LECW02000005">
    <property type="protein sequence ID" value="KRT94790.1"/>
    <property type="molecule type" value="Genomic_DNA"/>
</dbReference>
<organism evidence="8 11">
    <name type="scientific">Bacillus glycinifermentans</name>
    <dbReference type="NCBI Taxonomy" id="1664069"/>
    <lineage>
        <taxon>Bacteria</taxon>
        <taxon>Bacillati</taxon>
        <taxon>Bacillota</taxon>
        <taxon>Bacilli</taxon>
        <taxon>Bacillales</taxon>
        <taxon>Bacillaceae</taxon>
        <taxon>Bacillus</taxon>
    </lineage>
</organism>
<keyword evidence="4 7" id="KW-0812">Transmembrane</keyword>
<reference evidence="10 12" key="3">
    <citation type="submission" date="2019-01" db="EMBL/GenBank/DDBJ databases">
        <title>Genome sequence of Bacillus glycinifermentans SRCM103574.</title>
        <authorList>
            <person name="Kong H.-J."/>
            <person name="Jeong S.-Y."/>
            <person name="Jeong D.-Y."/>
        </authorList>
    </citation>
    <scope>NUCLEOTIDE SEQUENCE [LARGE SCALE GENOMIC DNA]</scope>
    <source>
        <strain evidence="10 12">SRCM103574</strain>
    </source>
</reference>
<comment type="subcellular location">
    <subcellularLocation>
        <location evidence="1">Cell membrane</location>
        <topology evidence="1">Multi-pass membrane protein</topology>
    </subcellularLocation>
</comment>
<gene>
    <name evidence="8" type="ORF">AB447_214150</name>
    <name evidence="10" type="ORF">EQZ20_17005</name>
    <name evidence="9" type="ORF">P8828_11845</name>
</gene>
<evidence type="ECO:0000313" key="12">
    <source>
        <dbReference type="Proteomes" id="UP000288675"/>
    </source>
</evidence>
<evidence type="ECO:0000256" key="1">
    <source>
        <dbReference type="ARBA" id="ARBA00004651"/>
    </source>
</evidence>
<feature type="transmembrane region" description="Helical" evidence="7">
    <location>
        <begin position="77"/>
        <end position="95"/>
    </location>
</feature>
<evidence type="ECO:0000313" key="10">
    <source>
        <dbReference type="EMBL" id="QAT66429.1"/>
    </source>
</evidence>
<dbReference type="EMBL" id="JARRTL010000010">
    <property type="protein sequence ID" value="MEC0485526.1"/>
    <property type="molecule type" value="Genomic_DNA"/>
</dbReference>
<keyword evidence="13" id="KW-1185">Reference proteome</keyword>
<feature type="transmembrane region" description="Helical" evidence="7">
    <location>
        <begin position="115"/>
        <end position="133"/>
    </location>
</feature>
<reference evidence="8" key="2">
    <citation type="submission" date="2015-10" db="EMBL/GenBank/DDBJ databases">
        <authorList>
            <person name="Dunlap C."/>
        </authorList>
    </citation>
    <scope>NUCLEOTIDE SEQUENCE</scope>
    <source>
        <strain evidence="8">GO-13</strain>
    </source>
</reference>